<dbReference type="EMBL" id="JBBWUH010000009">
    <property type="protein sequence ID" value="KAK8157080.1"/>
    <property type="molecule type" value="Genomic_DNA"/>
</dbReference>
<proteinExistence type="predicted"/>
<reference evidence="2 3" key="1">
    <citation type="journal article" date="2022" name="G3 (Bethesda)">
        <title>Enemy or ally: a genomic approach to elucidate the lifestyle of Phyllosticta citrichinaensis.</title>
        <authorList>
            <person name="Buijs V.A."/>
            <person name="Groenewald J.Z."/>
            <person name="Haridas S."/>
            <person name="LaButti K.M."/>
            <person name="Lipzen A."/>
            <person name="Martin F.M."/>
            <person name="Barry K."/>
            <person name="Grigoriev I.V."/>
            <person name="Crous P.W."/>
            <person name="Seidl M.F."/>
        </authorList>
    </citation>
    <scope>NUCLEOTIDE SEQUENCE [LARGE SCALE GENOMIC DNA]</scope>
    <source>
        <strain evidence="2 3">CBS 129764</strain>
    </source>
</reference>
<comment type="caution">
    <text evidence="2">The sequence shown here is derived from an EMBL/GenBank/DDBJ whole genome shotgun (WGS) entry which is preliminary data.</text>
</comment>
<name>A0ABR1XJ21_9PEZI</name>
<evidence type="ECO:0000313" key="3">
    <source>
        <dbReference type="Proteomes" id="UP001456524"/>
    </source>
</evidence>
<evidence type="ECO:0000256" key="1">
    <source>
        <dbReference type="SAM" id="MobiDB-lite"/>
    </source>
</evidence>
<sequence length="200" mass="21813">MSTGTRENRDYRRQCEGSLLRSCTPEQPFGWKGSWCSFGMESAWCHSRLQMIRKATMNQHQPSTSTPGTGAAKADRPGLPRASTSIRLVRTWMTDPVLTTAEPMRCLNRTNVAGAPVRRRPCSNMQYSSCNHICHTQCASIGARSAVTAGKDGSDQTSGSALSIAGARRSRNCSSVVSATRSLLRPTTSTQCQHLNYPCP</sequence>
<protein>
    <submittedName>
        <fullName evidence="2">Uncharacterized protein</fullName>
    </submittedName>
</protein>
<feature type="region of interest" description="Disordered" evidence="1">
    <location>
        <begin position="56"/>
        <end position="82"/>
    </location>
</feature>
<evidence type="ECO:0000313" key="2">
    <source>
        <dbReference type="EMBL" id="KAK8157080.1"/>
    </source>
</evidence>
<keyword evidence="3" id="KW-1185">Reference proteome</keyword>
<gene>
    <name evidence="2" type="ORF">IWX90DRAFT_314031</name>
</gene>
<accession>A0ABR1XJ21</accession>
<dbReference type="Proteomes" id="UP001456524">
    <property type="component" value="Unassembled WGS sequence"/>
</dbReference>
<organism evidence="2 3">
    <name type="scientific">Phyllosticta citrichinensis</name>
    <dbReference type="NCBI Taxonomy" id="1130410"/>
    <lineage>
        <taxon>Eukaryota</taxon>
        <taxon>Fungi</taxon>
        <taxon>Dikarya</taxon>
        <taxon>Ascomycota</taxon>
        <taxon>Pezizomycotina</taxon>
        <taxon>Dothideomycetes</taxon>
        <taxon>Dothideomycetes incertae sedis</taxon>
        <taxon>Botryosphaeriales</taxon>
        <taxon>Phyllostictaceae</taxon>
        <taxon>Phyllosticta</taxon>
    </lineage>
</organism>
<feature type="compositionally biased region" description="Polar residues" evidence="1">
    <location>
        <begin position="56"/>
        <end position="68"/>
    </location>
</feature>